<proteinExistence type="predicted"/>
<comment type="caution">
    <text evidence="2">The sequence shown here is derived from an EMBL/GenBank/DDBJ whole genome shotgun (WGS) entry which is preliminary data.</text>
</comment>
<dbReference type="InParanoid" id="A0A2P5ID83"/>
<feature type="compositionally biased region" description="Gly residues" evidence="1">
    <location>
        <begin position="67"/>
        <end position="77"/>
    </location>
</feature>
<name>A0A2P5ID83_DIAHE</name>
<dbReference type="Proteomes" id="UP000094444">
    <property type="component" value="Unassembled WGS sequence"/>
</dbReference>
<dbReference type="AlphaFoldDB" id="A0A2P5ID83"/>
<protein>
    <submittedName>
        <fullName evidence="2">Uncharacterized protein</fullName>
    </submittedName>
</protein>
<feature type="region of interest" description="Disordered" evidence="1">
    <location>
        <begin position="1"/>
        <end position="84"/>
    </location>
</feature>
<feature type="compositionally biased region" description="Low complexity" evidence="1">
    <location>
        <begin position="421"/>
        <end position="440"/>
    </location>
</feature>
<feature type="compositionally biased region" description="Low complexity" evidence="1">
    <location>
        <begin position="52"/>
        <end position="66"/>
    </location>
</feature>
<reference evidence="2" key="1">
    <citation type="submission" date="2017-09" db="EMBL/GenBank/DDBJ databases">
        <title>Polyketide synthases of a Diaporthe helianthi virulent isolate.</title>
        <authorList>
            <person name="Baroncelli R."/>
        </authorList>
    </citation>
    <scope>NUCLEOTIDE SEQUENCE [LARGE SCALE GENOMIC DNA]</scope>
    <source>
        <strain evidence="2">7/96</strain>
    </source>
</reference>
<feature type="compositionally biased region" description="Basic and acidic residues" evidence="1">
    <location>
        <begin position="1"/>
        <end position="11"/>
    </location>
</feature>
<dbReference type="OrthoDB" id="5245313at2759"/>
<feature type="compositionally biased region" description="Acidic residues" evidence="1">
    <location>
        <begin position="524"/>
        <end position="533"/>
    </location>
</feature>
<organism evidence="2 3">
    <name type="scientific">Diaporthe helianthi</name>
    <dbReference type="NCBI Taxonomy" id="158607"/>
    <lineage>
        <taxon>Eukaryota</taxon>
        <taxon>Fungi</taxon>
        <taxon>Dikarya</taxon>
        <taxon>Ascomycota</taxon>
        <taxon>Pezizomycotina</taxon>
        <taxon>Sordariomycetes</taxon>
        <taxon>Sordariomycetidae</taxon>
        <taxon>Diaporthales</taxon>
        <taxon>Diaporthaceae</taxon>
        <taxon>Diaporthe</taxon>
    </lineage>
</organism>
<sequence length="571" mass="60755">MLPSSRKDKGKQPANSSTGSPAHQAGGSDQGEQPSGAGTRANGGRGRRNERSLVASSRVSSVASGSAGPGRQTGSGMGKRLAGSVEEAMAQGLKRQKTVGFVMTPASEVSKEVDMWGRPARFEAKDKSKKGQPLVTPSTSQFGAMDIAFNTKDADGHAIVCNALKAIDQVGAEKALVTVQGIYSNTRENDVYRSSHQPPLDYDDIAHLVQDDTASVMSTATTSKVGNECLVCGNKKHPTKSCHKPSRDGTTVICPFHNTSARVGGHNLDGHDRKVGKGYCTVLMDFENSTVDPSSDEYKRRLGQLFDKLVQNRRRMPVVRVVKSMYCPINIAIEYSNAWHDGAMPPELKGAWPYTKNDLRNKDLVEKLNSRARHNWMKMPPGELEGMSWEHIKKEYGKSIPVQCVGGGVKAATDEDEVMDDAPPVGGAGPGMAAPDTAGPAEDDGASSGGKKGADEPNKKKAKGVSSALVSVARPTQKAVTTPMGSEPVKPTTKSTAAGNVSVGPLPTRSKQAQEQATVVGTGEGEEDVDMDSTEPGNPEGKKKEKDWLDSEVEFTHSDDEAALRLSSKND</sequence>
<feature type="region of interest" description="Disordered" evidence="1">
    <location>
        <begin position="418"/>
        <end position="548"/>
    </location>
</feature>
<evidence type="ECO:0000256" key="1">
    <source>
        <dbReference type="SAM" id="MobiDB-lite"/>
    </source>
</evidence>
<evidence type="ECO:0000313" key="3">
    <source>
        <dbReference type="Proteomes" id="UP000094444"/>
    </source>
</evidence>
<feature type="compositionally biased region" description="Polar residues" evidence="1">
    <location>
        <begin position="509"/>
        <end position="519"/>
    </location>
</feature>
<keyword evidence="3" id="KW-1185">Reference proteome</keyword>
<gene>
    <name evidence="2" type="ORF">DHEL01_v201112</name>
</gene>
<accession>A0A2P5ID83</accession>
<evidence type="ECO:0000313" key="2">
    <source>
        <dbReference type="EMBL" id="POS80474.1"/>
    </source>
</evidence>
<dbReference type="EMBL" id="MAVT02000048">
    <property type="protein sequence ID" value="POS80474.1"/>
    <property type="molecule type" value="Genomic_DNA"/>
</dbReference>